<sequence length="104" mass="12081">MDEHIAKILYENDKPDFYDSFLHVLKQMPTMIRNRTCHKDFEEGTNWYWWITRFMMTSILVGIGVTILENSAPGGSKSDDDDNGVQRPKGNSDLPALHSRESYR</sequence>
<feature type="region of interest" description="Disordered" evidence="1">
    <location>
        <begin position="71"/>
        <end position="104"/>
    </location>
</feature>
<keyword evidence="2" id="KW-1133">Transmembrane helix</keyword>
<evidence type="ECO:0000256" key="2">
    <source>
        <dbReference type="SAM" id="Phobius"/>
    </source>
</evidence>
<gene>
    <name evidence="3" type="ORF">LGLO00237_LOCUS17480</name>
</gene>
<dbReference type="EMBL" id="HBIV01024333">
    <property type="protein sequence ID" value="CAE0665875.1"/>
    <property type="molecule type" value="Transcribed_RNA"/>
</dbReference>
<name>A0A7S3YY59_9EUKA</name>
<reference evidence="3" key="1">
    <citation type="submission" date="2021-01" db="EMBL/GenBank/DDBJ databases">
        <authorList>
            <person name="Corre E."/>
            <person name="Pelletier E."/>
            <person name="Niang G."/>
            <person name="Scheremetjew M."/>
            <person name="Finn R."/>
            <person name="Kale V."/>
            <person name="Holt S."/>
            <person name="Cochrane G."/>
            <person name="Meng A."/>
            <person name="Brown T."/>
            <person name="Cohen L."/>
        </authorList>
    </citation>
    <scope>NUCLEOTIDE SEQUENCE</scope>
    <source>
        <strain evidence="3">CCCM811</strain>
    </source>
</reference>
<organism evidence="3">
    <name type="scientific">Lotharella globosa</name>
    <dbReference type="NCBI Taxonomy" id="91324"/>
    <lineage>
        <taxon>Eukaryota</taxon>
        <taxon>Sar</taxon>
        <taxon>Rhizaria</taxon>
        <taxon>Cercozoa</taxon>
        <taxon>Chlorarachniophyceae</taxon>
        <taxon>Lotharella</taxon>
    </lineage>
</organism>
<feature type="transmembrane region" description="Helical" evidence="2">
    <location>
        <begin position="47"/>
        <end position="68"/>
    </location>
</feature>
<evidence type="ECO:0000256" key="1">
    <source>
        <dbReference type="SAM" id="MobiDB-lite"/>
    </source>
</evidence>
<keyword evidence="2" id="KW-0812">Transmembrane</keyword>
<dbReference type="AlphaFoldDB" id="A0A7S3YY59"/>
<proteinExistence type="predicted"/>
<keyword evidence="2" id="KW-0472">Membrane</keyword>
<evidence type="ECO:0000313" key="3">
    <source>
        <dbReference type="EMBL" id="CAE0665875.1"/>
    </source>
</evidence>
<protein>
    <submittedName>
        <fullName evidence="3">Uncharacterized protein</fullName>
    </submittedName>
</protein>
<accession>A0A7S3YY59</accession>